<evidence type="ECO:0000313" key="7">
    <source>
        <dbReference type="EMBL" id="KAK0555288.1"/>
    </source>
</evidence>
<dbReference type="AlphaFoldDB" id="A0AAN6GS74"/>
<dbReference type="InterPro" id="IPR003162">
    <property type="entry name" value="TFIID-31"/>
</dbReference>
<evidence type="ECO:0000256" key="2">
    <source>
        <dbReference type="ARBA" id="ARBA00007646"/>
    </source>
</evidence>
<keyword evidence="3" id="KW-0805">Transcription regulation</keyword>
<evidence type="ECO:0000256" key="4">
    <source>
        <dbReference type="ARBA" id="ARBA00023163"/>
    </source>
</evidence>
<dbReference type="Gene3D" id="1.10.20.10">
    <property type="entry name" value="Histone, subunit A"/>
    <property type="match status" value="1"/>
</dbReference>
<accession>A0AAN6GS74</accession>
<dbReference type="GO" id="GO:0005669">
    <property type="term" value="C:transcription factor TFIID complex"/>
    <property type="evidence" value="ECO:0007669"/>
    <property type="project" value="TreeGrafter"/>
</dbReference>
<comment type="similarity">
    <text evidence="2">Belongs to the TAF9 family.</text>
</comment>
<evidence type="ECO:0000256" key="1">
    <source>
        <dbReference type="ARBA" id="ARBA00004123"/>
    </source>
</evidence>
<evidence type="ECO:0000256" key="3">
    <source>
        <dbReference type="ARBA" id="ARBA00023015"/>
    </source>
</evidence>
<dbReference type="GO" id="GO:0051123">
    <property type="term" value="P:RNA polymerase II preinitiation complex assembly"/>
    <property type="evidence" value="ECO:0007669"/>
    <property type="project" value="TreeGrafter"/>
</dbReference>
<evidence type="ECO:0000256" key="5">
    <source>
        <dbReference type="ARBA" id="ARBA00023242"/>
    </source>
</evidence>
<dbReference type="PANTHER" id="PTHR48068:SF4">
    <property type="entry name" value="TATA-BOX BINDING PROTEIN ASSOCIATED FACTOR 9"/>
    <property type="match status" value="1"/>
</dbReference>
<dbReference type="GO" id="GO:0016251">
    <property type="term" value="F:RNA polymerase II general transcription initiation factor activity"/>
    <property type="evidence" value="ECO:0007669"/>
    <property type="project" value="TreeGrafter"/>
</dbReference>
<feature type="compositionally biased region" description="Polar residues" evidence="6">
    <location>
        <begin position="182"/>
        <end position="192"/>
    </location>
</feature>
<dbReference type="GO" id="GO:0046982">
    <property type="term" value="F:protein heterodimerization activity"/>
    <property type="evidence" value="ECO:0007669"/>
    <property type="project" value="InterPro"/>
</dbReference>
<feature type="compositionally biased region" description="Low complexity" evidence="6">
    <location>
        <begin position="204"/>
        <end position="213"/>
    </location>
</feature>
<feature type="compositionally biased region" description="Pro residues" evidence="6">
    <location>
        <begin position="145"/>
        <end position="158"/>
    </location>
</feature>
<dbReference type="SUPFAM" id="SSF47113">
    <property type="entry name" value="Histone-fold"/>
    <property type="match status" value="1"/>
</dbReference>
<proteinExistence type="inferred from homology"/>
<reference evidence="7" key="1">
    <citation type="journal article" date="2023" name="PhytoFront">
        <title>Draft Genome Resources of Seven Strains of Tilletia horrida, Causal Agent of Kernel Smut of Rice.</title>
        <authorList>
            <person name="Khanal S."/>
            <person name="Antony Babu S."/>
            <person name="Zhou X.G."/>
        </authorList>
    </citation>
    <scope>NUCLEOTIDE SEQUENCE</scope>
    <source>
        <strain evidence="7">TX6</strain>
    </source>
</reference>
<keyword evidence="8" id="KW-1185">Reference proteome</keyword>
<dbReference type="CDD" id="cd07979">
    <property type="entry name" value="HFD_TAF9"/>
    <property type="match status" value="1"/>
</dbReference>
<keyword evidence="5" id="KW-0539">Nucleus</keyword>
<dbReference type="EMBL" id="JAPDMZ010000029">
    <property type="protein sequence ID" value="KAK0555288.1"/>
    <property type="molecule type" value="Genomic_DNA"/>
</dbReference>
<dbReference type="InterPro" id="IPR051431">
    <property type="entry name" value="TFIID_subunit_9"/>
</dbReference>
<dbReference type="GO" id="GO:0000124">
    <property type="term" value="C:SAGA complex"/>
    <property type="evidence" value="ECO:0007669"/>
    <property type="project" value="TreeGrafter"/>
</dbReference>
<evidence type="ECO:0000256" key="6">
    <source>
        <dbReference type="SAM" id="MobiDB-lite"/>
    </source>
</evidence>
<dbReference type="Proteomes" id="UP001176517">
    <property type="component" value="Unassembled WGS sequence"/>
</dbReference>
<feature type="region of interest" description="Disordered" evidence="6">
    <location>
        <begin position="139"/>
        <end position="228"/>
    </location>
</feature>
<name>A0AAN6GS74_9BASI</name>
<dbReference type="PANTHER" id="PTHR48068">
    <property type="entry name" value="TAF9 RNA POLYMERASE II, TATA BOX-BINDING PROTEIN (TBP)-ASSOCIATED FACTOR"/>
    <property type="match status" value="1"/>
</dbReference>
<keyword evidence="4" id="KW-0804">Transcription</keyword>
<dbReference type="InterPro" id="IPR009072">
    <property type="entry name" value="Histone-fold"/>
</dbReference>
<dbReference type="Pfam" id="PF02291">
    <property type="entry name" value="TFIID-31kDa"/>
    <property type="match status" value="1"/>
</dbReference>
<comment type="subcellular location">
    <subcellularLocation>
        <location evidence="1">Nucleus</location>
    </subcellularLocation>
</comment>
<comment type="caution">
    <text evidence="7">The sequence shown here is derived from an EMBL/GenBank/DDBJ whole genome shotgun (WGS) entry which is preliminary data.</text>
</comment>
<dbReference type="GO" id="GO:0003713">
    <property type="term" value="F:transcription coactivator activity"/>
    <property type="evidence" value="ECO:0007669"/>
    <property type="project" value="TreeGrafter"/>
</dbReference>
<evidence type="ECO:0000313" key="8">
    <source>
        <dbReference type="Proteomes" id="UP001176517"/>
    </source>
</evidence>
<gene>
    <name evidence="7" type="primary">TAF9</name>
    <name evidence="7" type="ORF">OC846_001801</name>
</gene>
<sequence length="228" mass="24237">MSAESAAQAGGMAGMAGAPIPRDARIIAMIMYSMGITDADPAVLLQLLEFAHRYTHDVLQDALVYSDHAASRSSSTSGISLDDIQLAIQSRVNYSFTAPPPKDVLLSLASSINAIPLPPISDRVGIRLPPPEHCLTNVNFSIVPNSPPRSPSPEPIPAPRSKYEPRNGANVEAEHDHDQQGAGHQNEASASMSIEAAVPPLPPSSSSSMAPQPLRGTKRTLEEDEDYD</sequence>
<protein>
    <submittedName>
        <fullName evidence="7">Transcription initiation factor TFIID subunit 9</fullName>
    </submittedName>
</protein>
<organism evidence="7 8">
    <name type="scientific">Tilletia horrida</name>
    <dbReference type="NCBI Taxonomy" id="155126"/>
    <lineage>
        <taxon>Eukaryota</taxon>
        <taxon>Fungi</taxon>
        <taxon>Dikarya</taxon>
        <taxon>Basidiomycota</taxon>
        <taxon>Ustilaginomycotina</taxon>
        <taxon>Exobasidiomycetes</taxon>
        <taxon>Tilletiales</taxon>
        <taxon>Tilletiaceae</taxon>
        <taxon>Tilletia</taxon>
    </lineage>
</organism>